<keyword evidence="2" id="KW-1185">Reference proteome</keyword>
<dbReference type="KEGG" id="lmoi:VV02_04645"/>
<protein>
    <recommendedName>
        <fullName evidence="3">Ribosomal protein L7/L12 C-terminal domain-containing protein</fullName>
    </recommendedName>
</protein>
<organism evidence="1 2">
    <name type="scientific">Luteipulveratus mongoliensis</name>
    <dbReference type="NCBI Taxonomy" id="571913"/>
    <lineage>
        <taxon>Bacteria</taxon>
        <taxon>Bacillati</taxon>
        <taxon>Actinomycetota</taxon>
        <taxon>Actinomycetes</taxon>
        <taxon>Micrococcales</taxon>
        <taxon>Dermacoccaceae</taxon>
        <taxon>Luteipulveratus</taxon>
    </lineage>
</organism>
<dbReference type="RefSeq" id="WP_052590190.1">
    <property type="nucleotide sequence ID" value="NZ_CP011112.1"/>
</dbReference>
<reference evidence="1 2" key="1">
    <citation type="submission" date="2015-03" db="EMBL/GenBank/DDBJ databases">
        <title>Luteipulveratus halotolerans sp. nov., a novel actinobacterium (Dermacoccaceae) from Sarawak, Malaysia.</title>
        <authorList>
            <person name="Juboi H."/>
            <person name="Basik A."/>
            <person name="Shamsul S.S."/>
            <person name="Arnold P."/>
            <person name="Schmitt E.K."/>
            <person name="Sanglier J.-J."/>
            <person name="Yeo T."/>
        </authorList>
    </citation>
    <scope>NUCLEOTIDE SEQUENCE [LARGE SCALE GENOMIC DNA]</scope>
    <source>
        <strain evidence="1 2">MN07-A0370</strain>
    </source>
</reference>
<dbReference type="AlphaFoldDB" id="A0A0K1JFE7"/>
<proteinExistence type="predicted"/>
<name>A0A0K1JFE7_9MICO</name>
<evidence type="ECO:0000313" key="2">
    <source>
        <dbReference type="Proteomes" id="UP000066480"/>
    </source>
</evidence>
<dbReference type="Gene3D" id="3.30.1390.10">
    <property type="match status" value="1"/>
</dbReference>
<dbReference type="InterPro" id="IPR014719">
    <property type="entry name" value="Ribosomal_bL12_C/ClpS-like"/>
</dbReference>
<accession>A0A0K1JFE7</accession>
<sequence>MWASSAKVAALEHRVRVLEAQLAELARVTGTELPAGLPVPDQVRALAAGGKPIQAIKALREHYPGLGLAEAKAAVDNLR</sequence>
<evidence type="ECO:0000313" key="1">
    <source>
        <dbReference type="EMBL" id="AKU15315.1"/>
    </source>
</evidence>
<dbReference type="EMBL" id="CP011112">
    <property type="protein sequence ID" value="AKU15315.1"/>
    <property type="molecule type" value="Genomic_DNA"/>
</dbReference>
<dbReference type="OrthoDB" id="3298842at2"/>
<gene>
    <name evidence="1" type="ORF">VV02_04645</name>
</gene>
<dbReference type="Proteomes" id="UP000066480">
    <property type="component" value="Chromosome"/>
</dbReference>
<evidence type="ECO:0008006" key="3">
    <source>
        <dbReference type="Google" id="ProtNLM"/>
    </source>
</evidence>